<dbReference type="AlphaFoldDB" id="A0AAW1R6U5"/>
<evidence type="ECO:0000256" key="7">
    <source>
        <dbReference type="SAM" id="MobiDB-lite"/>
    </source>
</evidence>
<feature type="coiled-coil region" evidence="6">
    <location>
        <begin position="659"/>
        <end position="757"/>
    </location>
</feature>
<feature type="region of interest" description="Disordered" evidence="7">
    <location>
        <begin position="473"/>
        <end position="498"/>
    </location>
</feature>
<sequence length="1217" mass="131702">MSSPAASPSKAGKATLPPSIANASLEELQKLFMDSLKKLRVRDKKIADLTAAQEQLQGQLEKAGSETANGSSGAAGIEQLKAAEEDAAAALHRAEVAEQEFHALQRSLEASDSKLQDALAKNRSLAEQLEASDSKLQDSVAKNRTLAEQLEASDSKLQAALAKNRALAEQLQDATDQSGALTEQLQSLKSVMRSMAEERDVDVKKAASAAQGAQTKQVAELQAALKKAQQAQQAVEQAAARQNAEAKQQLQEMQQEKAALQAALEAAKSELLEMLEALTNAEARQQQAWEISSSKEAFLEGRVRELQAQLGDLTCQMAQASPKKALVAAKVEKLGSPEKGYEGYTNPVYVSELERRLSEAESARDEAVTQLRRKSTAGETLGVPDETALPQSDRETDACPASAITPVDDTVVLYAFASPTQQLTHLKAKLDMPEDVSAKSDALERALQEAQAAKAGPEEQVAELRSELAAAREDVSLADQPSRQPSPHKEAANGARAGAADLVSERAALAKELADAKKKFVLVAKRKQQEYAKKVKELEESVRGAEVRAAMLEKQLEEAKAQTAASLQSKAQESGSREAEHATLVAAKENALSELSAAKSKHTEEAFALKSQLQDVLSQLQAGEDALAAAHAALRDKDRQWAEREAELIASHSSSGSEVDTLKAEREAARAAVVQLRKDNEAERERVKRAMMDLKKKADRAVKEAKKAEMAAAESRGKHEAEREGFHAALAVAEQKAELVQQEVTRLGNELKDYKARAHALLRAKDLELKAAKEASGAQFAEQLARAQAGAADAQREADEAKRELATARDQFKQELEAAIQGHERQLLEVRAALEERQAAVASAASNADQWKRRYEALEVRMEVLRAERRKQAETPPAVLAQHAQRTAQLEEQLQALQAEYEGYRQTSEQVAEAKDSELVKLLDTNAALRGEVATLRQAQQAQHEEMQAALAARSGDAAAPLSNDLNPSWGFGRRASDQPDESGLSYVSAADERASTSGGVADRWSSGYPGGSNAQLPRYDSQSSYLSSVRERDGQSGVLEDMVFDSGLQESALLRLAERQAGREEELAAARTRAAELEAEVADLQQEIELRQMQEQALKEALREAEREKQRQKLGDQKRMDMEYLKNIMLKLYEKGEAAALLPVVAMMLQFSPAELKRCQDALAAQAEAQSAEPLTAPAAELAAGSDATAGLLSGWSTWFSSEPASPASRRASNVG</sequence>
<dbReference type="PROSITE" id="PS50913">
    <property type="entry name" value="GRIP"/>
    <property type="match status" value="1"/>
</dbReference>
<feature type="region of interest" description="Disordered" evidence="7">
    <location>
        <begin position="371"/>
        <end position="399"/>
    </location>
</feature>
<dbReference type="SMART" id="SM00755">
    <property type="entry name" value="Grip"/>
    <property type="match status" value="1"/>
</dbReference>
<comment type="caution">
    <text evidence="9">The sequence shown here is derived from an EMBL/GenBank/DDBJ whole genome shotgun (WGS) entry which is preliminary data.</text>
</comment>
<comment type="subcellular location">
    <subcellularLocation>
        <location evidence="2">Cytoplasm</location>
    </subcellularLocation>
    <subcellularLocation>
        <location evidence="1">Endomembrane system</location>
        <topology evidence="1">Peripheral membrane protein</topology>
    </subcellularLocation>
</comment>
<feature type="coiled-coil region" evidence="6">
    <location>
        <begin position="1061"/>
        <end position="1116"/>
    </location>
</feature>
<feature type="coiled-coil region" evidence="6">
    <location>
        <begin position="499"/>
        <end position="605"/>
    </location>
</feature>
<evidence type="ECO:0000256" key="4">
    <source>
        <dbReference type="ARBA" id="ARBA00023054"/>
    </source>
</evidence>
<feature type="region of interest" description="Disordered" evidence="7">
    <location>
        <begin position="991"/>
        <end position="1020"/>
    </location>
</feature>
<dbReference type="PANTHER" id="PTHR23157:SF25">
    <property type="entry name" value="GRIP AND COILED-COIL DOMAIN-CONTAINING PROTEIN 1"/>
    <property type="match status" value="1"/>
</dbReference>
<feature type="region of interest" description="Disordered" evidence="7">
    <location>
        <begin position="113"/>
        <end position="140"/>
    </location>
</feature>
<feature type="domain" description="GRIP" evidence="8">
    <location>
        <begin position="1116"/>
        <end position="1163"/>
    </location>
</feature>
<dbReference type="PANTHER" id="PTHR23157">
    <property type="entry name" value="GRIP AND COILED-COIL DOMAIN-CONTAINING PROTEIN 1"/>
    <property type="match status" value="1"/>
</dbReference>
<feature type="region of interest" description="Disordered" evidence="7">
    <location>
        <begin position="1"/>
        <end position="20"/>
    </location>
</feature>
<keyword evidence="3" id="KW-0963">Cytoplasm</keyword>
<evidence type="ECO:0000313" key="9">
    <source>
        <dbReference type="EMBL" id="KAK9829710.1"/>
    </source>
</evidence>
<dbReference type="EMBL" id="JALJOR010000001">
    <property type="protein sequence ID" value="KAK9829710.1"/>
    <property type="molecule type" value="Genomic_DNA"/>
</dbReference>
<keyword evidence="10" id="KW-1185">Reference proteome</keyword>
<protein>
    <recommendedName>
        <fullName evidence="8">GRIP domain-containing protein</fullName>
    </recommendedName>
</protein>
<gene>
    <name evidence="9" type="ORF">WJX72_007468</name>
</gene>
<dbReference type="GO" id="GO:0005794">
    <property type="term" value="C:Golgi apparatus"/>
    <property type="evidence" value="ECO:0007669"/>
    <property type="project" value="TreeGrafter"/>
</dbReference>
<keyword evidence="4 6" id="KW-0175">Coiled coil</keyword>
<dbReference type="InterPro" id="IPR051952">
    <property type="entry name" value="Golgi-autophagy_related"/>
</dbReference>
<keyword evidence="5" id="KW-0472">Membrane</keyword>
<evidence type="ECO:0000313" key="10">
    <source>
        <dbReference type="Proteomes" id="UP001489004"/>
    </source>
</evidence>
<name>A0AAW1R6U5_9CHLO</name>
<feature type="coiled-coil region" evidence="6">
    <location>
        <begin position="218"/>
        <end position="284"/>
    </location>
</feature>
<evidence type="ECO:0000256" key="5">
    <source>
        <dbReference type="ARBA" id="ARBA00023136"/>
    </source>
</evidence>
<proteinExistence type="predicted"/>
<feature type="compositionally biased region" description="Low complexity" evidence="7">
    <location>
        <begin position="1"/>
        <end position="14"/>
    </location>
</feature>
<evidence type="ECO:0000256" key="1">
    <source>
        <dbReference type="ARBA" id="ARBA00004184"/>
    </source>
</evidence>
<dbReference type="InterPro" id="IPR000237">
    <property type="entry name" value="GRIP_dom"/>
</dbReference>
<feature type="coiled-coil region" evidence="6">
    <location>
        <begin position="784"/>
        <end position="914"/>
    </location>
</feature>
<dbReference type="Proteomes" id="UP001489004">
    <property type="component" value="Unassembled WGS sequence"/>
</dbReference>
<evidence type="ECO:0000256" key="6">
    <source>
        <dbReference type="SAM" id="Coils"/>
    </source>
</evidence>
<evidence type="ECO:0000256" key="2">
    <source>
        <dbReference type="ARBA" id="ARBA00004496"/>
    </source>
</evidence>
<dbReference type="Pfam" id="PF01465">
    <property type="entry name" value="GRIP"/>
    <property type="match status" value="1"/>
</dbReference>
<evidence type="ECO:0000256" key="3">
    <source>
        <dbReference type="ARBA" id="ARBA00022490"/>
    </source>
</evidence>
<evidence type="ECO:0000259" key="8">
    <source>
        <dbReference type="PROSITE" id="PS50913"/>
    </source>
</evidence>
<organism evidence="9 10">
    <name type="scientific">[Myrmecia] bisecta</name>
    <dbReference type="NCBI Taxonomy" id="41462"/>
    <lineage>
        <taxon>Eukaryota</taxon>
        <taxon>Viridiplantae</taxon>
        <taxon>Chlorophyta</taxon>
        <taxon>core chlorophytes</taxon>
        <taxon>Trebouxiophyceae</taxon>
        <taxon>Trebouxiales</taxon>
        <taxon>Trebouxiaceae</taxon>
        <taxon>Myrmecia</taxon>
    </lineage>
</organism>
<reference evidence="9 10" key="1">
    <citation type="journal article" date="2024" name="Nat. Commun.">
        <title>Phylogenomics reveals the evolutionary origins of lichenization in chlorophyte algae.</title>
        <authorList>
            <person name="Puginier C."/>
            <person name="Libourel C."/>
            <person name="Otte J."/>
            <person name="Skaloud P."/>
            <person name="Haon M."/>
            <person name="Grisel S."/>
            <person name="Petersen M."/>
            <person name="Berrin J.G."/>
            <person name="Delaux P.M."/>
            <person name="Dal Grande F."/>
            <person name="Keller J."/>
        </authorList>
    </citation>
    <scope>NUCLEOTIDE SEQUENCE [LARGE SCALE GENOMIC DNA]</scope>
    <source>
        <strain evidence="9 10">SAG 2043</strain>
    </source>
</reference>
<accession>A0AAW1R6U5</accession>